<dbReference type="Proteomes" id="UP000807115">
    <property type="component" value="Chromosome 6"/>
</dbReference>
<name>A0A921QUG3_SORBI</name>
<protein>
    <submittedName>
        <fullName evidence="1">Uncharacterized protein</fullName>
    </submittedName>
</protein>
<evidence type="ECO:0000313" key="1">
    <source>
        <dbReference type="EMBL" id="KAG0528076.1"/>
    </source>
</evidence>
<dbReference type="EMBL" id="CM027685">
    <property type="protein sequence ID" value="KAG0528076.1"/>
    <property type="molecule type" value="Genomic_DNA"/>
</dbReference>
<reference evidence="1" key="2">
    <citation type="submission" date="2020-10" db="EMBL/GenBank/DDBJ databases">
        <authorList>
            <person name="Cooper E.A."/>
            <person name="Brenton Z.W."/>
            <person name="Flinn B.S."/>
            <person name="Jenkins J."/>
            <person name="Shu S."/>
            <person name="Flowers D."/>
            <person name="Luo F."/>
            <person name="Wang Y."/>
            <person name="Xia P."/>
            <person name="Barry K."/>
            <person name="Daum C."/>
            <person name="Lipzen A."/>
            <person name="Yoshinaga Y."/>
            <person name="Schmutz J."/>
            <person name="Saski C."/>
            <person name="Vermerris W."/>
            <person name="Kresovich S."/>
        </authorList>
    </citation>
    <scope>NUCLEOTIDE SEQUENCE</scope>
</reference>
<accession>A0A921QUG3</accession>
<organism evidence="1 2">
    <name type="scientific">Sorghum bicolor</name>
    <name type="common">Sorghum</name>
    <name type="synonym">Sorghum vulgare</name>
    <dbReference type="NCBI Taxonomy" id="4558"/>
    <lineage>
        <taxon>Eukaryota</taxon>
        <taxon>Viridiplantae</taxon>
        <taxon>Streptophyta</taxon>
        <taxon>Embryophyta</taxon>
        <taxon>Tracheophyta</taxon>
        <taxon>Spermatophyta</taxon>
        <taxon>Magnoliopsida</taxon>
        <taxon>Liliopsida</taxon>
        <taxon>Poales</taxon>
        <taxon>Poaceae</taxon>
        <taxon>PACMAD clade</taxon>
        <taxon>Panicoideae</taxon>
        <taxon>Andropogonodae</taxon>
        <taxon>Andropogoneae</taxon>
        <taxon>Sorghinae</taxon>
        <taxon>Sorghum</taxon>
    </lineage>
</organism>
<proteinExistence type="predicted"/>
<sequence length="32" mass="3764">MLKHCLRSKSMCGPAHARGLRLRRPRFGSHRF</sequence>
<dbReference type="AlphaFoldDB" id="A0A921QUG3"/>
<gene>
    <name evidence="1" type="ORF">BDA96_06G287400</name>
</gene>
<reference evidence="1" key="1">
    <citation type="journal article" date="2019" name="BMC Genomics">
        <title>A new reference genome for Sorghum bicolor reveals high levels of sequence similarity between sweet and grain genotypes: implications for the genetics of sugar metabolism.</title>
        <authorList>
            <person name="Cooper E.A."/>
            <person name="Brenton Z.W."/>
            <person name="Flinn B.S."/>
            <person name="Jenkins J."/>
            <person name="Shu S."/>
            <person name="Flowers D."/>
            <person name="Luo F."/>
            <person name="Wang Y."/>
            <person name="Xia P."/>
            <person name="Barry K."/>
            <person name="Daum C."/>
            <person name="Lipzen A."/>
            <person name="Yoshinaga Y."/>
            <person name="Schmutz J."/>
            <person name="Saski C."/>
            <person name="Vermerris W."/>
            <person name="Kresovich S."/>
        </authorList>
    </citation>
    <scope>NUCLEOTIDE SEQUENCE</scope>
</reference>
<evidence type="ECO:0000313" key="2">
    <source>
        <dbReference type="Proteomes" id="UP000807115"/>
    </source>
</evidence>
<comment type="caution">
    <text evidence="1">The sequence shown here is derived from an EMBL/GenBank/DDBJ whole genome shotgun (WGS) entry which is preliminary data.</text>
</comment>